<name>A0A7S1RN15_ALECA</name>
<dbReference type="EMBL" id="HBGE01080101">
    <property type="protein sequence ID" value="CAD9171060.1"/>
    <property type="molecule type" value="Transcribed_RNA"/>
</dbReference>
<feature type="region of interest" description="Disordered" evidence="1">
    <location>
        <begin position="1"/>
        <end position="21"/>
    </location>
</feature>
<gene>
    <name evidence="2" type="ORF">ACAT0790_LOCUS47829</name>
</gene>
<accession>A0A7S1RN15</accession>
<evidence type="ECO:0000313" key="2">
    <source>
        <dbReference type="EMBL" id="CAD9171060.1"/>
    </source>
</evidence>
<dbReference type="AlphaFoldDB" id="A0A7S1RN15"/>
<proteinExistence type="predicted"/>
<evidence type="ECO:0000256" key="1">
    <source>
        <dbReference type="SAM" id="MobiDB-lite"/>
    </source>
</evidence>
<sequence>MARRAGDLLPTMRQQGIARRGGPTRRSVVRLLALSVAATAALVSRAAWCNPGPAAGSPSEREVQAAPRQGRRQQLLVALAGAAAADVPRRSQEGGTAAWAADGSAADLVAEIRQDKTLLEPLFEVLKQEQWDKVRTVLKNPPVGKLWNLGPSKNPLKKLGDIIGDPSVFELGEEIASALQLADQFTYDNNFIKYQPGDGKVNIKVPSEQLQIAIKKLEEVLQLAADSR</sequence>
<protein>
    <submittedName>
        <fullName evidence="2">Uncharacterized protein</fullName>
    </submittedName>
</protein>
<organism evidence="2">
    <name type="scientific">Alexandrium catenella</name>
    <name type="common">Red tide dinoflagellate</name>
    <name type="synonym">Gonyaulax catenella</name>
    <dbReference type="NCBI Taxonomy" id="2925"/>
    <lineage>
        <taxon>Eukaryota</taxon>
        <taxon>Sar</taxon>
        <taxon>Alveolata</taxon>
        <taxon>Dinophyceae</taxon>
        <taxon>Gonyaulacales</taxon>
        <taxon>Pyrocystaceae</taxon>
        <taxon>Alexandrium</taxon>
    </lineage>
</organism>
<reference evidence="2" key="1">
    <citation type="submission" date="2021-01" db="EMBL/GenBank/DDBJ databases">
        <authorList>
            <person name="Corre E."/>
            <person name="Pelletier E."/>
            <person name="Niang G."/>
            <person name="Scheremetjew M."/>
            <person name="Finn R."/>
            <person name="Kale V."/>
            <person name="Holt S."/>
            <person name="Cochrane G."/>
            <person name="Meng A."/>
            <person name="Brown T."/>
            <person name="Cohen L."/>
        </authorList>
    </citation>
    <scope>NUCLEOTIDE SEQUENCE</scope>
    <source>
        <strain evidence="2">OF101</strain>
    </source>
</reference>